<proteinExistence type="predicted"/>
<dbReference type="Proteomes" id="UP001141806">
    <property type="component" value="Unassembled WGS sequence"/>
</dbReference>
<dbReference type="PANTHER" id="PTHR37214">
    <property type="entry name" value="CYTOMEGALOVIRUS UL139 PROTEIN"/>
    <property type="match status" value="1"/>
</dbReference>
<gene>
    <name evidence="3" type="ORF">NE237_000246</name>
</gene>
<evidence type="ECO:0000313" key="4">
    <source>
        <dbReference type="Proteomes" id="UP001141806"/>
    </source>
</evidence>
<dbReference type="PANTHER" id="PTHR37214:SF2">
    <property type="entry name" value="CYTOMEGALOVIRUS UL139 PROTEIN"/>
    <property type="match status" value="1"/>
</dbReference>
<accession>A0A9Q0KR52</accession>
<evidence type="ECO:0000313" key="3">
    <source>
        <dbReference type="EMBL" id="KAJ4975140.1"/>
    </source>
</evidence>
<reference evidence="3" key="1">
    <citation type="journal article" date="2023" name="Plant J.">
        <title>The genome of the king protea, Protea cynaroides.</title>
        <authorList>
            <person name="Chang J."/>
            <person name="Duong T.A."/>
            <person name="Schoeman C."/>
            <person name="Ma X."/>
            <person name="Roodt D."/>
            <person name="Barker N."/>
            <person name="Li Z."/>
            <person name="Van de Peer Y."/>
            <person name="Mizrachi E."/>
        </authorList>
    </citation>
    <scope>NUCLEOTIDE SEQUENCE</scope>
    <source>
        <tissue evidence="3">Young leaves</tissue>
    </source>
</reference>
<dbReference type="AlphaFoldDB" id="A0A9Q0KR52"/>
<feature type="region of interest" description="Disordered" evidence="2">
    <location>
        <begin position="206"/>
        <end position="229"/>
    </location>
</feature>
<evidence type="ECO:0000256" key="1">
    <source>
        <dbReference type="SAM" id="Coils"/>
    </source>
</evidence>
<keyword evidence="4" id="KW-1185">Reference proteome</keyword>
<sequence>MALVSAFQERLQQMEETRNQRLYLLQAEKELQSRKSLLLESKLSNIRSMEQRCLVLDQKNAVLNFKILGHRSEISRLEAKYQSTFQQVRDLKSEVEELEEYEKKKDRFYEMKRCDMKDFKGQVQRFVLESRQQVHDLRQRLDELKLNLQELQGNNGFLDNSEIAVAERKKAELLVCKENLERSLVSNYRLKAQLQKQLQNILLSQEHERRKRTESSEKEKSKTAVIQKE</sequence>
<keyword evidence="1" id="KW-0175">Coiled coil</keyword>
<name>A0A9Q0KR52_9MAGN</name>
<comment type="caution">
    <text evidence="3">The sequence shown here is derived from an EMBL/GenBank/DDBJ whole genome shotgun (WGS) entry which is preliminary data.</text>
</comment>
<dbReference type="InterPro" id="IPR021042">
    <property type="entry name" value="Herpes_UL139_cytomegalovirus"/>
</dbReference>
<dbReference type="OrthoDB" id="1903594at2759"/>
<evidence type="ECO:0000256" key="2">
    <source>
        <dbReference type="SAM" id="MobiDB-lite"/>
    </source>
</evidence>
<protein>
    <submittedName>
        <fullName evidence="3">Uncharacterized protein</fullName>
    </submittedName>
</protein>
<dbReference type="Pfam" id="PF12507">
    <property type="entry name" value="HCMV_UL139"/>
    <property type="match status" value="1"/>
</dbReference>
<feature type="coiled-coil region" evidence="1">
    <location>
        <begin position="74"/>
        <end position="161"/>
    </location>
</feature>
<dbReference type="EMBL" id="JAMYWD010000003">
    <property type="protein sequence ID" value="KAJ4975140.1"/>
    <property type="molecule type" value="Genomic_DNA"/>
</dbReference>
<organism evidence="3 4">
    <name type="scientific">Protea cynaroides</name>
    <dbReference type="NCBI Taxonomy" id="273540"/>
    <lineage>
        <taxon>Eukaryota</taxon>
        <taxon>Viridiplantae</taxon>
        <taxon>Streptophyta</taxon>
        <taxon>Embryophyta</taxon>
        <taxon>Tracheophyta</taxon>
        <taxon>Spermatophyta</taxon>
        <taxon>Magnoliopsida</taxon>
        <taxon>Proteales</taxon>
        <taxon>Proteaceae</taxon>
        <taxon>Protea</taxon>
    </lineage>
</organism>